<comment type="caution">
    <text evidence="1">The sequence shown here is derived from an EMBL/GenBank/DDBJ whole genome shotgun (WGS) entry which is preliminary data.</text>
</comment>
<gene>
    <name evidence="1" type="ORF">EVA_11035</name>
</gene>
<sequence>MPFAPALVTLGSLRPAFFTNFFGLPCFFPRTSSFFLKKNSFPSRRGVFKTSSAPISSHTYG</sequence>
<dbReference type="AlphaFoldDB" id="J9G1X9"/>
<accession>J9G1X9</accession>
<dbReference type="EMBL" id="AMCI01003201">
    <property type="protein sequence ID" value="EJX00859.1"/>
    <property type="molecule type" value="Genomic_DNA"/>
</dbReference>
<evidence type="ECO:0000313" key="1">
    <source>
        <dbReference type="EMBL" id="EJX00859.1"/>
    </source>
</evidence>
<name>J9G1X9_9ZZZZ</name>
<protein>
    <submittedName>
        <fullName evidence="1">Uncharacterized protein</fullName>
    </submittedName>
</protein>
<proteinExistence type="predicted"/>
<reference evidence="1" key="1">
    <citation type="journal article" date="2012" name="PLoS ONE">
        <title>Gene sets for utilization of primary and secondary nutrition supplies in the distal gut of endangered iberian lynx.</title>
        <authorList>
            <person name="Alcaide M."/>
            <person name="Messina E."/>
            <person name="Richter M."/>
            <person name="Bargiela R."/>
            <person name="Peplies J."/>
            <person name="Huws S.A."/>
            <person name="Newbold C.J."/>
            <person name="Golyshin P.N."/>
            <person name="Simon M.A."/>
            <person name="Lopez G."/>
            <person name="Yakimov M.M."/>
            <person name="Ferrer M."/>
        </authorList>
    </citation>
    <scope>NUCLEOTIDE SEQUENCE</scope>
</reference>
<organism evidence="1">
    <name type="scientific">gut metagenome</name>
    <dbReference type="NCBI Taxonomy" id="749906"/>
    <lineage>
        <taxon>unclassified sequences</taxon>
        <taxon>metagenomes</taxon>
        <taxon>organismal metagenomes</taxon>
    </lineage>
</organism>